<evidence type="ECO:0000256" key="2">
    <source>
        <dbReference type="SAM" id="SignalP"/>
    </source>
</evidence>
<accession>A0A0N7L3G7</accession>
<sequence length="108" mass="11105">MNLLFVLILAGFATTSVFGQPKILLTAVTTTTGASNPSDTNTHVPINSAITTSDSDATIAMSNTKKDSGIGLYTSGESKSSDKDPSSASTLSQLVAIATVLTISVYFL</sequence>
<name>A0A0N7L3G7_PLAHL</name>
<evidence type="ECO:0008006" key="5">
    <source>
        <dbReference type="Google" id="ProtNLM"/>
    </source>
</evidence>
<reference evidence="4" key="1">
    <citation type="submission" date="2014-09" db="EMBL/GenBank/DDBJ databases">
        <authorList>
            <person name="Sharma Rahul"/>
            <person name="Thines Marco"/>
        </authorList>
    </citation>
    <scope>NUCLEOTIDE SEQUENCE [LARGE SCALE GENOMIC DNA]</scope>
</reference>
<evidence type="ECO:0000313" key="4">
    <source>
        <dbReference type="Proteomes" id="UP000054928"/>
    </source>
</evidence>
<dbReference type="EMBL" id="CCYD01000109">
    <property type="protein sequence ID" value="CEG35827.1"/>
    <property type="molecule type" value="Genomic_DNA"/>
</dbReference>
<feature type="signal peptide" evidence="2">
    <location>
        <begin position="1"/>
        <end position="19"/>
    </location>
</feature>
<dbReference type="GeneID" id="36395211"/>
<dbReference type="RefSeq" id="XP_024572196.1">
    <property type="nucleotide sequence ID" value="XM_024728503.1"/>
</dbReference>
<evidence type="ECO:0000313" key="3">
    <source>
        <dbReference type="EMBL" id="CEG35827.1"/>
    </source>
</evidence>
<keyword evidence="4" id="KW-1185">Reference proteome</keyword>
<feature type="region of interest" description="Disordered" evidence="1">
    <location>
        <begin position="66"/>
        <end position="87"/>
    </location>
</feature>
<dbReference type="AlphaFoldDB" id="A0A0N7L3G7"/>
<proteinExistence type="predicted"/>
<keyword evidence="2" id="KW-0732">Signal</keyword>
<feature type="chain" id="PRO_5006015028" description="RxLR-like protein" evidence="2">
    <location>
        <begin position="20"/>
        <end position="108"/>
    </location>
</feature>
<dbReference type="Proteomes" id="UP000054928">
    <property type="component" value="Unassembled WGS sequence"/>
</dbReference>
<evidence type="ECO:0000256" key="1">
    <source>
        <dbReference type="SAM" id="MobiDB-lite"/>
    </source>
</evidence>
<protein>
    <recommendedName>
        <fullName evidence="5">RxLR-like protein</fullName>
    </recommendedName>
</protein>
<organism evidence="3 4">
    <name type="scientific">Plasmopara halstedii</name>
    <name type="common">Downy mildew of sunflower</name>
    <dbReference type="NCBI Taxonomy" id="4781"/>
    <lineage>
        <taxon>Eukaryota</taxon>
        <taxon>Sar</taxon>
        <taxon>Stramenopiles</taxon>
        <taxon>Oomycota</taxon>
        <taxon>Peronosporomycetes</taxon>
        <taxon>Peronosporales</taxon>
        <taxon>Peronosporaceae</taxon>
        <taxon>Plasmopara</taxon>
    </lineage>
</organism>